<proteinExistence type="predicted"/>
<keyword evidence="2" id="KW-1185">Reference proteome</keyword>
<evidence type="ECO:0000313" key="1">
    <source>
        <dbReference type="EnsemblPlants" id="Solyc04g054470.3.1"/>
    </source>
</evidence>
<accession>A0A3Q7G289</accession>
<reference evidence="1" key="1">
    <citation type="journal article" date="2012" name="Nature">
        <title>The tomato genome sequence provides insights into fleshy fruit evolution.</title>
        <authorList>
            <consortium name="Tomato Genome Consortium"/>
        </authorList>
    </citation>
    <scope>NUCLEOTIDE SEQUENCE [LARGE SCALE GENOMIC DNA]</scope>
    <source>
        <strain evidence="1">cv. Heinz 1706</strain>
    </source>
</reference>
<evidence type="ECO:0000313" key="2">
    <source>
        <dbReference type="Proteomes" id="UP000004994"/>
    </source>
</evidence>
<protein>
    <submittedName>
        <fullName evidence="1">Uncharacterized protein</fullName>
    </submittedName>
</protein>
<sequence>RRAESTKTLRHWRELHLRQATNQLNISFFWRQPILSPCCEGPSCDFRLVNQ</sequence>
<reference evidence="1" key="2">
    <citation type="submission" date="2019-01" db="UniProtKB">
        <authorList>
            <consortium name="EnsemblPlants"/>
        </authorList>
    </citation>
    <scope>IDENTIFICATION</scope>
    <source>
        <strain evidence="1">cv. Heinz 1706</strain>
    </source>
</reference>
<gene>
    <name evidence="1" type="primary">LOC101244573</name>
</gene>
<dbReference type="Gramene" id="Solyc04g054470.3.1">
    <property type="protein sequence ID" value="Solyc04g054470.3.1"/>
    <property type="gene ID" value="Solyc04g054470.3"/>
</dbReference>
<name>A0A3Q7G289_SOLLC</name>
<dbReference type="EnsemblPlants" id="Solyc04g054470.3.1">
    <property type="protein sequence ID" value="Solyc04g054470.3.1"/>
    <property type="gene ID" value="Solyc04g054470.3"/>
</dbReference>
<dbReference type="Proteomes" id="UP000004994">
    <property type="component" value="Chromosome 4"/>
</dbReference>
<dbReference type="InParanoid" id="A0A3Q7G289"/>
<organism evidence="1">
    <name type="scientific">Solanum lycopersicum</name>
    <name type="common">Tomato</name>
    <name type="synonym">Lycopersicon esculentum</name>
    <dbReference type="NCBI Taxonomy" id="4081"/>
    <lineage>
        <taxon>Eukaryota</taxon>
        <taxon>Viridiplantae</taxon>
        <taxon>Streptophyta</taxon>
        <taxon>Embryophyta</taxon>
        <taxon>Tracheophyta</taxon>
        <taxon>Spermatophyta</taxon>
        <taxon>Magnoliopsida</taxon>
        <taxon>eudicotyledons</taxon>
        <taxon>Gunneridae</taxon>
        <taxon>Pentapetalae</taxon>
        <taxon>asterids</taxon>
        <taxon>lamiids</taxon>
        <taxon>Solanales</taxon>
        <taxon>Solanaceae</taxon>
        <taxon>Solanoideae</taxon>
        <taxon>Solaneae</taxon>
        <taxon>Solanum</taxon>
        <taxon>Solanum subgen. Lycopersicon</taxon>
    </lineage>
</organism>
<dbReference type="AlphaFoldDB" id="A0A3Q7G289"/>